<evidence type="ECO:0000313" key="1">
    <source>
        <dbReference type="EMBL" id="KAK2838395.1"/>
    </source>
</evidence>
<organism evidence="1 2">
    <name type="scientific">Tachysurus vachellii</name>
    <name type="common">Darkbarbel catfish</name>
    <name type="synonym">Pelteobagrus vachellii</name>
    <dbReference type="NCBI Taxonomy" id="175792"/>
    <lineage>
        <taxon>Eukaryota</taxon>
        <taxon>Metazoa</taxon>
        <taxon>Chordata</taxon>
        <taxon>Craniata</taxon>
        <taxon>Vertebrata</taxon>
        <taxon>Euteleostomi</taxon>
        <taxon>Actinopterygii</taxon>
        <taxon>Neopterygii</taxon>
        <taxon>Teleostei</taxon>
        <taxon>Ostariophysi</taxon>
        <taxon>Siluriformes</taxon>
        <taxon>Bagridae</taxon>
        <taxon>Tachysurus</taxon>
    </lineage>
</organism>
<gene>
    <name evidence="1" type="ORF">Q7C36_013209</name>
</gene>
<keyword evidence="2" id="KW-1185">Reference proteome</keyword>
<accession>A0AA88SHW5</accession>
<reference evidence="1" key="1">
    <citation type="submission" date="2023-08" db="EMBL/GenBank/DDBJ databases">
        <title>Pelteobagrus vachellii genome.</title>
        <authorList>
            <person name="Liu H."/>
        </authorList>
    </citation>
    <scope>NUCLEOTIDE SEQUENCE</scope>
    <source>
        <strain evidence="1">PRFRI_2022a</strain>
        <tissue evidence="1">Muscle</tissue>
    </source>
</reference>
<evidence type="ECO:0000313" key="2">
    <source>
        <dbReference type="Proteomes" id="UP001187315"/>
    </source>
</evidence>
<protein>
    <submittedName>
        <fullName evidence="1">Uncharacterized protein</fullName>
    </submittedName>
</protein>
<sequence>MCPLRSLTESLEASGVGQHLTEGCELQVLISSSDDDSLVFPVHPIYRSSFLALATVRPQRWMCREKSIPNSTTKELPKHLPSSFLPLNMTS</sequence>
<comment type="caution">
    <text evidence="1">The sequence shown here is derived from an EMBL/GenBank/DDBJ whole genome shotgun (WGS) entry which is preliminary data.</text>
</comment>
<dbReference type="Proteomes" id="UP001187315">
    <property type="component" value="Unassembled WGS sequence"/>
</dbReference>
<dbReference type="AlphaFoldDB" id="A0AA88SHW5"/>
<name>A0AA88SHW5_TACVA</name>
<dbReference type="EMBL" id="JAVHJS010000013">
    <property type="protein sequence ID" value="KAK2838395.1"/>
    <property type="molecule type" value="Genomic_DNA"/>
</dbReference>
<proteinExistence type="predicted"/>